<dbReference type="EMBL" id="MN738958">
    <property type="protein sequence ID" value="QHT33104.1"/>
    <property type="molecule type" value="Genomic_DNA"/>
</dbReference>
<protein>
    <recommendedName>
        <fullName evidence="2">C2H2-type domain-containing protein</fullName>
    </recommendedName>
</protein>
<accession>A0A6C0EV98</accession>
<evidence type="ECO:0000313" key="1">
    <source>
        <dbReference type="EMBL" id="QHT33104.1"/>
    </source>
</evidence>
<evidence type="ECO:0008006" key="2">
    <source>
        <dbReference type="Google" id="ProtNLM"/>
    </source>
</evidence>
<sequence>MSTNEKVPKKFENYSCLSCDYITVRKSQYERHLLTRKHKMLNNTNKKVPKGSEQKPYHCSCGNIYKFASSLCYHKKTCKVINIDDSCIDLASLAVPTNKVVSNELIIKLIEQNEKLQEQLISLSREKSVIHNIVNNNNTNNFNLNLFLNEKCKDALNISDFIESLKITLEDLAYSKNKGLVEGITNVMIKGLRQLDVHKRPIHCTDAKRDTMYIKDCEKWEKDDNHEKMKNTIVKIANKERNSICKWVDQNPDWFDTEEKQIEYLTLVRNVCEPIENYEKNGRKIIRNISREVLLDKATKNS</sequence>
<proteinExistence type="predicted"/>
<reference evidence="1" key="1">
    <citation type="journal article" date="2020" name="Nature">
        <title>Giant virus diversity and host interactions through global metagenomics.</title>
        <authorList>
            <person name="Schulz F."/>
            <person name="Roux S."/>
            <person name="Paez-Espino D."/>
            <person name="Jungbluth S."/>
            <person name="Walsh D.A."/>
            <person name="Denef V.J."/>
            <person name="McMahon K.D."/>
            <person name="Konstantinidis K.T."/>
            <person name="Eloe-Fadrosh E.A."/>
            <person name="Kyrpides N.C."/>
            <person name="Woyke T."/>
        </authorList>
    </citation>
    <scope>NUCLEOTIDE SEQUENCE</scope>
    <source>
        <strain evidence="1">GVMAG-M-3300009161-34</strain>
    </source>
</reference>
<name>A0A6C0EV98_9ZZZZ</name>
<organism evidence="1">
    <name type="scientific">viral metagenome</name>
    <dbReference type="NCBI Taxonomy" id="1070528"/>
    <lineage>
        <taxon>unclassified sequences</taxon>
        <taxon>metagenomes</taxon>
        <taxon>organismal metagenomes</taxon>
    </lineage>
</organism>
<dbReference type="AlphaFoldDB" id="A0A6C0EV98"/>